<accession>A0A0Q3UU03</accession>
<gene>
    <name evidence="2" type="ORF">AAES_47418</name>
</gene>
<feature type="region of interest" description="Disordered" evidence="1">
    <location>
        <begin position="1"/>
        <end position="20"/>
    </location>
</feature>
<proteinExistence type="predicted"/>
<dbReference type="EMBL" id="LMAW01001014">
    <property type="protein sequence ID" value="KQK84690.1"/>
    <property type="molecule type" value="Genomic_DNA"/>
</dbReference>
<organism evidence="2 3">
    <name type="scientific">Amazona aestiva</name>
    <name type="common">Blue-fronted Amazon parrot</name>
    <dbReference type="NCBI Taxonomy" id="12930"/>
    <lineage>
        <taxon>Eukaryota</taxon>
        <taxon>Metazoa</taxon>
        <taxon>Chordata</taxon>
        <taxon>Craniata</taxon>
        <taxon>Vertebrata</taxon>
        <taxon>Euteleostomi</taxon>
        <taxon>Archelosauria</taxon>
        <taxon>Archosauria</taxon>
        <taxon>Dinosauria</taxon>
        <taxon>Saurischia</taxon>
        <taxon>Theropoda</taxon>
        <taxon>Coelurosauria</taxon>
        <taxon>Aves</taxon>
        <taxon>Neognathae</taxon>
        <taxon>Neoaves</taxon>
        <taxon>Telluraves</taxon>
        <taxon>Australaves</taxon>
        <taxon>Psittaciformes</taxon>
        <taxon>Psittacidae</taxon>
        <taxon>Amazona</taxon>
    </lineage>
</organism>
<evidence type="ECO:0000313" key="3">
    <source>
        <dbReference type="Proteomes" id="UP000051836"/>
    </source>
</evidence>
<comment type="caution">
    <text evidence="2">The sequence shown here is derived from an EMBL/GenBank/DDBJ whole genome shotgun (WGS) entry which is preliminary data.</text>
</comment>
<sequence length="117" mass="12857">MEALGKPRLRRCLSDHPGGSTGRAWDGFWKRAREKRLTGRILHPILGGIPAVLLKAEQMGLELSCPGQDFLACRNTGIASAQDSDTLRFTLPMEGVGRATELVKHQHQLLLGDVDDK</sequence>
<evidence type="ECO:0000256" key="1">
    <source>
        <dbReference type="SAM" id="MobiDB-lite"/>
    </source>
</evidence>
<reference evidence="2 3" key="1">
    <citation type="submission" date="2015-10" db="EMBL/GenBank/DDBJ databases">
        <authorList>
            <person name="Gilbert D.G."/>
        </authorList>
    </citation>
    <scope>NUCLEOTIDE SEQUENCE [LARGE SCALE GENOMIC DNA]</scope>
    <source>
        <strain evidence="2">FVVF132</strain>
    </source>
</reference>
<dbReference type="Proteomes" id="UP000051836">
    <property type="component" value="Unassembled WGS sequence"/>
</dbReference>
<name>A0A0Q3UU03_AMAAE</name>
<protein>
    <submittedName>
        <fullName evidence="2">Uncharacterized protein</fullName>
    </submittedName>
</protein>
<dbReference type="AlphaFoldDB" id="A0A0Q3UU03"/>
<evidence type="ECO:0000313" key="2">
    <source>
        <dbReference type="EMBL" id="KQK84690.1"/>
    </source>
</evidence>
<keyword evidence="3" id="KW-1185">Reference proteome</keyword>